<dbReference type="OrthoDB" id="10027416at2759"/>
<dbReference type="RefSeq" id="XP_004362509.1">
    <property type="nucleotide sequence ID" value="XM_004362452.1"/>
</dbReference>
<dbReference type="Gene3D" id="3.80.10.10">
    <property type="entry name" value="Ribonuclease Inhibitor"/>
    <property type="match status" value="2"/>
</dbReference>
<dbReference type="Pfam" id="PF22933">
    <property type="entry name" value="ComC_SSD"/>
    <property type="match status" value="1"/>
</dbReference>
<evidence type="ECO:0000256" key="2">
    <source>
        <dbReference type="SAM" id="Phobius"/>
    </source>
</evidence>
<keyword evidence="2" id="KW-0472">Membrane</keyword>
<dbReference type="Proteomes" id="UP000007797">
    <property type="component" value="Unassembled WGS sequence"/>
</dbReference>
<evidence type="ECO:0000259" key="3">
    <source>
        <dbReference type="Pfam" id="PF22933"/>
    </source>
</evidence>
<keyword evidence="2" id="KW-0812">Transmembrane</keyword>
<evidence type="ECO:0000313" key="5">
    <source>
        <dbReference type="Proteomes" id="UP000007797"/>
    </source>
</evidence>
<feature type="region of interest" description="Disordered" evidence="1">
    <location>
        <begin position="797"/>
        <end position="828"/>
    </location>
</feature>
<dbReference type="KEGG" id="dfa:DFA_02902"/>
<accession>F4PIS9</accession>
<feature type="domain" description="ComC supersandwich" evidence="3">
    <location>
        <begin position="866"/>
        <end position="1101"/>
    </location>
</feature>
<evidence type="ECO:0000256" key="1">
    <source>
        <dbReference type="SAM" id="MobiDB-lite"/>
    </source>
</evidence>
<dbReference type="SUPFAM" id="SSF52058">
    <property type="entry name" value="L domain-like"/>
    <property type="match status" value="1"/>
</dbReference>
<dbReference type="SUPFAM" id="SSF81296">
    <property type="entry name" value="E set domains"/>
    <property type="match status" value="1"/>
</dbReference>
<dbReference type="PROSITE" id="PS51450">
    <property type="entry name" value="LRR"/>
    <property type="match status" value="1"/>
</dbReference>
<feature type="transmembrane region" description="Helical" evidence="2">
    <location>
        <begin position="1122"/>
        <end position="1146"/>
    </location>
</feature>
<dbReference type="GeneID" id="14877088"/>
<gene>
    <name evidence="4" type="ORF">DFA_02902</name>
</gene>
<dbReference type="InterPro" id="IPR001611">
    <property type="entry name" value="Leu-rich_rpt"/>
</dbReference>
<keyword evidence="2" id="KW-1133">Transmembrane helix</keyword>
<dbReference type="InterPro" id="IPR054484">
    <property type="entry name" value="ComC_SSD"/>
</dbReference>
<name>F4PIS9_CACFS</name>
<dbReference type="PANTHER" id="PTHR24032:SF16">
    <property type="entry name" value="EGF-LIKE DOMAIN-CONTAINING PROTEIN"/>
    <property type="match status" value="1"/>
</dbReference>
<feature type="compositionally biased region" description="Low complexity" evidence="1">
    <location>
        <begin position="806"/>
        <end position="820"/>
    </location>
</feature>
<dbReference type="EMBL" id="GL883006">
    <property type="protein sequence ID" value="EGG24658.1"/>
    <property type="molecule type" value="Genomic_DNA"/>
</dbReference>
<reference evidence="5" key="1">
    <citation type="journal article" date="2011" name="Genome Res.">
        <title>Phylogeny-wide analysis of social amoeba genomes highlights ancient origins for complex intercellular communication.</title>
        <authorList>
            <person name="Heidel A.J."/>
            <person name="Lawal H.M."/>
            <person name="Felder M."/>
            <person name="Schilde C."/>
            <person name="Helps N.R."/>
            <person name="Tunggal B."/>
            <person name="Rivero F."/>
            <person name="John U."/>
            <person name="Schleicher M."/>
            <person name="Eichinger L."/>
            <person name="Platzer M."/>
            <person name="Noegel A.A."/>
            <person name="Schaap P."/>
            <person name="Gloeckner G."/>
        </authorList>
    </citation>
    <scope>NUCLEOTIDE SEQUENCE [LARGE SCALE GENOMIC DNA]</scope>
    <source>
        <strain evidence="5">SH3</strain>
    </source>
</reference>
<dbReference type="SMART" id="SM00364">
    <property type="entry name" value="LRR_BAC"/>
    <property type="match status" value="2"/>
</dbReference>
<dbReference type="InterPro" id="IPR032675">
    <property type="entry name" value="LRR_dom_sf"/>
</dbReference>
<dbReference type="AlphaFoldDB" id="F4PIS9"/>
<dbReference type="PANTHER" id="PTHR24032">
    <property type="entry name" value="EGF-LIKE DOMAIN-CONTAINING PROTEIN-RELATED-RELATED"/>
    <property type="match status" value="1"/>
</dbReference>
<protein>
    <submittedName>
        <fullName evidence="4">Tenascin C</fullName>
    </submittedName>
</protein>
<dbReference type="InterPro" id="IPR014756">
    <property type="entry name" value="Ig_E-set"/>
</dbReference>
<keyword evidence="5" id="KW-1185">Reference proteome</keyword>
<organism evidence="4 5">
    <name type="scientific">Cavenderia fasciculata</name>
    <name type="common">Slime mold</name>
    <name type="synonym">Dictyostelium fasciculatum</name>
    <dbReference type="NCBI Taxonomy" id="261658"/>
    <lineage>
        <taxon>Eukaryota</taxon>
        <taxon>Amoebozoa</taxon>
        <taxon>Evosea</taxon>
        <taxon>Eumycetozoa</taxon>
        <taxon>Dictyostelia</taxon>
        <taxon>Acytosteliales</taxon>
        <taxon>Cavenderiaceae</taxon>
        <taxon>Cavenderia</taxon>
    </lineage>
</organism>
<evidence type="ECO:0000313" key="4">
    <source>
        <dbReference type="EMBL" id="EGG24658.1"/>
    </source>
</evidence>
<proteinExistence type="predicted"/>
<sequence length="1183" mass="130170">MANINSKFVLYVFIFFFSTVLLGSTNVVSQPLLPALELESAVFVIRVYGLTTQQDQTLCGAVFTCSAFPDGYLHVIRIQIMLSTFTGAGQPNSSLTTLYFPKLTVFEVSASSLPPFNIMDRMTSLKTLRDINIVDASLTYLPSDFTGFPELATFSISGTQAKSIPSNFLNNSTPWSIKFEGPFELISFDDTLYLPELTHMYIKNSNFSNSIIDLTPQSFPKLSTLEVNFMNAGSSLTINHQIPILPFYLTCTSMGSITDNKCQINLDHPETLQVLLVTGPQSTISPPIGSAYLTLGSLSLQSMALTNFPLSSYPPTLKSLNLGYNQLTTIPAIDVPPSLVSLGLQNNQLLEPIPMTIFNNNLGLTKFDLQNNPTFTGPITEDYCIHQLYIMNTGIITLPDCIWCWKNVTNLVTVSTSLPYPTSGVNCNDYKIDNSSRILVKNNTVEITGTNIGWGFVSAANYTTRRIIANTMIQIVFNYQVPNNLTPVILDLGTFEGAPHAQFQIIQGGIFINSVIAQQQPTGTSVTVKMDLYNPFLVYTLRIDGTIDCNTTILSQTEFIAMCPPISSGEHFAYVLNEKYAQYKDFDFTLEYPIVTTVTPVPSPQGSLITLTGNYGNTFSSPSVKFMAENTEIAQCPIQSINSTVITCLAGLAIENQQVELLITVDGFSTSYIISMKDICQQSTNNCNGNGGCNNNGICVCSSPSFYNNCSKPYPIISSASYDSTNNKLVSLNGDFGPFGQVNPTIKINNTLDCTVNYKSQWVLNCTLDQSPNYGLSSVQLQVDSLDTTARNILILRPTGNGGGSTTTTTTTTTTSSTSGGSPGTQQEKCEKDTFNCYGHGKCDIYGICQCDDNYNPDDNCFTKFSNTTIKPNTTDPTISFDIDGIDFQFEIVSIQELDLDGNTILKELFISNYSWNVNVSSNNIITIVNYQLNTTTNSSSSPSSSSSFQSVLVSSTISFSTQSRDIQFGDQTLHINPNSIKLAVNITNWQYSSNLATLRVVFRTIINNNQTVEYDCQDKNVEPLTYDSLSSLQYLRVVKDNVQFNGRFIDFALSDGRPTYSQTQLISSTQLDGGDDEQSIAMIGINFPQCHECVLDPDFTPLLIDKGNDSGCGNDKQSDTWRIIVGAVVGGVGAIAIAVASFLTYKMIQKKRAFNKHITNKLKTFDNINLKRYKTRIELERW</sequence>
<dbReference type="InterPro" id="IPR053331">
    <property type="entry name" value="EGF-like_comC"/>
</dbReference>